<dbReference type="EMBL" id="JACSQC010000001">
    <property type="protein sequence ID" value="MBD8042776.1"/>
    <property type="molecule type" value="Genomic_DNA"/>
</dbReference>
<evidence type="ECO:0008006" key="3">
    <source>
        <dbReference type="Google" id="ProtNLM"/>
    </source>
</evidence>
<evidence type="ECO:0000313" key="1">
    <source>
        <dbReference type="EMBL" id="MBD8042776.1"/>
    </source>
</evidence>
<keyword evidence="2" id="KW-1185">Reference proteome</keyword>
<comment type="caution">
    <text evidence="1">The sequence shown here is derived from an EMBL/GenBank/DDBJ whole genome shotgun (WGS) entry which is preliminary data.</text>
</comment>
<dbReference type="RefSeq" id="WP_191745686.1">
    <property type="nucleotide sequence ID" value="NZ_JACSQC010000001.1"/>
</dbReference>
<accession>A0ABR8YF95</accession>
<gene>
    <name evidence="1" type="ORF">H9638_03010</name>
</gene>
<reference evidence="1 2" key="1">
    <citation type="submission" date="2020-08" db="EMBL/GenBank/DDBJ databases">
        <title>A Genomic Blueprint of the Chicken Gut Microbiome.</title>
        <authorList>
            <person name="Gilroy R."/>
            <person name="Ravi A."/>
            <person name="Getino M."/>
            <person name="Pursley I."/>
            <person name="Horton D.L."/>
            <person name="Alikhan N.-F."/>
            <person name="Baker D."/>
            <person name="Gharbi K."/>
            <person name="Hall N."/>
            <person name="Watson M."/>
            <person name="Adriaenssens E.M."/>
            <person name="Foster-Nyarko E."/>
            <person name="Jarju S."/>
            <person name="Secka A."/>
            <person name="Antonio M."/>
            <person name="Oren A."/>
            <person name="Chaudhuri R."/>
            <person name="La Ragione R.M."/>
            <person name="Hildebrand F."/>
            <person name="Pallen M.J."/>
        </authorList>
    </citation>
    <scope>NUCLEOTIDE SEQUENCE [LARGE SCALE GENOMIC DNA]</scope>
    <source>
        <strain evidence="1 2">Sa2BUA2</strain>
    </source>
</reference>
<name>A0ABR8YF95_9MICC</name>
<sequence>MSISRSESPISLAAAPAAALGSFFEEVLDLLEAWKPLIEALFADPAVPPVRREVDGVVEPLAAALLGGIRYPLAGGGFVAAHGAVGDAAWHMAWWQGRSKEVQMLTSIESMGEAYSRREWFTVPVETGLSHITGPYVDFICTDEYTVTLTSPVSVGGKVVGVVGADVFVESLEEVLLPGLRQLHGKASLVNRVGRVVVSADPQLAAGRLLVGDWRHAPDPLQMELRGAEFAGQRAAVHACGQLPLAVAIPHSLG</sequence>
<organism evidence="1 2">
    <name type="scientific">Arthrobacter pullicola</name>
    <dbReference type="NCBI Taxonomy" id="2762224"/>
    <lineage>
        <taxon>Bacteria</taxon>
        <taxon>Bacillati</taxon>
        <taxon>Actinomycetota</taxon>
        <taxon>Actinomycetes</taxon>
        <taxon>Micrococcales</taxon>
        <taxon>Micrococcaceae</taxon>
        <taxon>Arthrobacter</taxon>
    </lineage>
</organism>
<dbReference type="Pfam" id="PF22673">
    <property type="entry name" value="MCP-like_PDC_1"/>
    <property type="match status" value="1"/>
</dbReference>
<proteinExistence type="predicted"/>
<evidence type="ECO:0000313" key="2">
    <source>
        <dbReference type="Proteomes" id="UP000652763"/>
    </source>
</evidence>
<dbReference type="Gene3D" id="3.30.450.20">
    <property type="entry name" value="PAS domain"/>
    <property type="match status" value="1"/>
</dbReference>
<dbReference type="Proteomes" id="UP000652763">
    <property type="component" value="Unassembled WGS sequence"/>
</dbReference>
<protein>
    <recommendedName>
        <fullName evidence="3">Cache domain-containing protein</fullName>
    </recommendedName>
</protein>